<reference evidence="3 4" key="1">
    <citation type="submission" date="2025-04" db="UniProtKB">
        <authorList>
            <consortium name="RefSeq"/>
        </authorList>
    </citation>
    <scope>IDENTIFICATION</scope>
</reference>
<protein>
    <submittedName>
        <fullName evidence="3 4">A-kinase anchor protein 11 isoform X1</fullName>
    </submittedName>
</protein>
<dbReference type="PANTHER" id="PTHR10226:SF3">
    <property type="entry name" value="A-KINASE ANCHOR PROTEIN 11"/>
    <property type="match status" value="1"/>
</dbReference>
<dbReference type="OrthoDB" id="9943913at2759"/>
<dbReference type="GO" id="GO:0005737">
    <property type="term" value="C:cytoplasm"/>
    <property type="evidence" value="ECO:0007669"/>
    <property type="project" value="TreeGrafter"/>
</dbReference>
<dbReference type="GeneID" id="117362819"/>
<keyword evidence="2" id="KW-1185">Reference proteome</keyword>
<dbReference type="RefSeq" id="XP_033805725.1">
    <property type="nucleotide sequence ID" value="XM_033949834.1"/>
</dbReference>
<accession>A0A6P8R6E8</accession>
<sequence>METCSKMKNSHMKPRISVKKENFNEEVLHSVKALLKSRKELCNVSAGEWLKEGDEENVIEIMFLGFADETDASYVQELAAISQELSDLVKSLHFCSLSDNEVIFLKDVKKLSQTADGSKIPNYLSGVICVMRLSPMIPKLKLDSVFSLLSRYTAGIRYTVDLHSVQKHHSQASLGEDDDTNQSVSSIEDDFVTAFEHLEEDDPSTPCDNASSNCGTSRNQRDAASQTIQHHCSEDAGSKIIVSSLCQKSAKSAASVTSIMGIKKCSSSVKSSVTTLISDSWKQKSFYRPCCSSDQVSCMIPKTMFPSSPAESSESDCSSPSPIIFLDEEGYQKSLKAKLELPNIPVVKDGIEDSDSELSEFFDSFDQFDDIELCLDSTYKLIKEPILGNPPQKRKFAQEKPYSTTTMNPPNFKFDCPTLPANVRKPTPRKLESPYSSACDVTDSPRPVKSSNEDTGTLFSPIRSSAFSPLGSCVTDHAYQIDTCKEGIRKNDCTFYNTFSDSFANSVSFEILDSVLHSQTTSVQKHKGDISCRGQATSKNEAKAVKLKRKSFGKETDRKAKFKHKPLMIKSGIQKFAADLVEKSFGSAFKELQKGVSSCTSALCHLAAKLTSSVFQMAFYEIGRRRAFLLKQHAINGLANFLVGEAMSGALRELQYVKKQIFTNTVTRFAADLAEELVFEGIMEVCQFSHPPTPSTSQCQGFEYGDPVVRSYAKDLSESVIQEAFIELSQADVTFTTQAAISVSVDNVKYVSAENMLQSTQTSNTFSNFQDRVIIAPNLLQESEKECTIQQALFFTTGIVSSIPVPPAGRVLCQPQTMFHVQKTAQRTHPLADSFNTCNNSMQNPDFVVRKNEEVESSLRNIYLNSERQIVENSQQYFHKPKTKDFSVNNSTESNKHAVFKDYSGTMLDIVVSEAYEVIRSSKVTKTVEEYADCLTRKIVPPAVPHSQILDERALKNHVADHLAKRIVKCSTTETKSKLPNVCQPVISVENLYPSAINWNTKPTGAINKLESEKQDTVSSALQQQQQMQLKLSIFPVPSSQDSFTTARDCAQERKNHEVDMLCSNTLFGSNVNLKSLNAEGFIDASSYSVKCLHKPIQNSDYQNTKMASFDQENWNPHINGISSTMFSCGDFLQIDKSNTSGTNSTVVPNAPPSTPYPVSSEWNLKKLTKKLKGALAKEFAPATPPSTPHTPSVTGLYDTEHDSVPKEEFILKLMRSLSEEVESSKAEEHSGRISEAIKRSEKTVNYADRLASSIITMATEMAAFYLDDKVVLGNSDEKYSVLRFLNERWGYPTCMKNISEETLNSLWNYAGDLAGDVISDAKKMLNLSHCKLLRLKKVNGHIDCFYFRKKSKECRPKERFCAMTDQWPREVDLSVLSLPSSLCTAGLISKYPSCESVTEEYADHIIRVLKKEGANSDLIMDQYAGRLAYRSIKSGLQQAARKIKLNYNKRVFPVRCSQGNAKYQTLRLFNKQNNQEIDAKRQILSGIAHHCEDLACENNSVSREECGDLFHFAESLAHTITRDVRRKFKMSAVCLPKSLTDSCLYRKSNFTEVAGDIVKTTFSKTLVPLSERNKLYHSTGSLNEYSPNEGLIQTIEQYARKVVDDALEMSFETVNLQATDRRKSIDRFLYAEKLSRLSETECRYCSIKDQPYSAGALCPYLTGQDSSSRLKKLSKSKHGSLAQKSRIFHFEMPKIHIDLEQRAVFAERLVNAAIGKVERELSNTSLAADSGIGQDGISFAESLTTEIMTSAMTNIGQAVNISSVGKDGFLPIESVSQQMNLSFGDDSTGSWSNLSFEDEHPDESSSFLHLSDSNGNSSSWSSLGLEGDMYEENISFPPSDSDGAEDKDEELNNPTNGVEPVDKVLLIMNIDMEPRIVDPQLRTALQWIAASELEVSQLHFHEIARKEFILLSKRLREKEWKVGDLLHAVLKYCEMMQKTSDGERSLRKPLFGWLLENA</sequence>
<feature type="compositionally biased region" description="Acidic residues" evidence="1">
    <location>
        <begin position="1843"/>
        <end position="1852"/>
    </location>
</feature>
<dbReference type="KEGG" id="gsh:117362819"/>
<dbReference type="InterPro" id="IPR008382">
    <property type="entry name" value="SPHK1-interactor_AKAP_110"/>
</dbReference>
<feature type="compositionally biased region" description="Low complexity" evidence="1">
    <location>
        <begin position="1811"/>
        <end position="1828"/>
    </location>
</feature>
<gene>
    <name evidence="3 4" type="primary">AKAP11</name>
</gene>
<evidence type="ECO:0000313" key="3">
    <source>
        <dbReference type="RefSeq" id="XP_033805724.1"/>
    </source>
</evidence>
<dbReference type="CTD" id="11215"/>
<evidence type="ECO:0000313" key="2">
    <source>
        <dbReference type="Proteomes" id="UP000515159"/>
    </source>
</evidence>
<dbReference type="GO" id="GO:0051018">
    <property type="term" value="F:protein kinase A binding"/>
    <property type="evidence" value="ECO:0007669"/>
    <property type="project" value="TreeGrafter"/>
</dbReference>
<proteinExistence type="predicted"/>
<name>A0A6P8R6E8_GEOSA</name>
<dbReference type="Proteomes" id="UP000515159">
    <property type="component" value="Chromosome 6"/>
</dbReference>
<evidence type="ECO:0000256" key="1">
    <source>
        <dbReference type="SAM" id="MobiDB-lite"/>
    </source>
</evidence>
<dbReference type="RefSeq" id="XP_033805724.1">
    <property type="nucleotide sequence ID" value="XM_033949833.1"/>
</dbReference>
<feature type="region of interest" description="Disordered" evidence="1">
    <location>
        <begin position="425"/>
        <end position="455"/>
    </location>
</feature>
<feature type="region of interest" description="Disordered" evidence="1">
    <location>
        <begin position="200"/>
        <end position="220"/>
    </location>
</feature>
<feature type="region of interest" description="Disordered" evidence="1">
    <location>
        <begin position="1793"/>
        <end position="1857"/>
    </location>
</feature>
<feature type="compositionally biased region" description="Polar residues" evidence="1">
    <location>
        <begin position="206"/>
        <end position="220"/>
    </location>
</feature>
<dbReference type="GO" id="GO:0008104">
    <property type="term" value="P:intracellular protein localization"/>
    <property type="evidence" value="ECO:0007669"/>
    <property type="project" value="TreeGrafter"/>
</dbReference>
<dbReference type="PANTHER" id="PTHR10226">
    <property type="entry name" value="A KINASE ANCHOR PROTEIN"/>
    <property type="match status" value="1"/>
</dbReference>
<evidence type="ECO:0000313" key="4">
    <source>
        <dbReference type="RefSeq" id="XP_033805725.1"/>
    </source>
</evidence>
<organism evidence="2 3">
    <name type="scientific">Geotrypetes seraphini</name>
    <name type="common">Gaboon caecilian</name>
    <name type="synonym">Caecilia seraphini</name>
    <dbReference type="NCBI Taxonomy" id="260995"/>
    <lineage>
        <taxon>Eukaryota</taxon>
        <taxon>Metazoa</taxon>
        <taxon>Chordata</taxon>
        <taxon>Craniata</taxon>
        <taxon>Vertebrata</taxon>
        <taxon>Euteleostomi</taxon>
        <taxon>Amphibia</taxon>
        <taxon>Gymnophiona</taxon>
        <taxon>Geotrypetes</taxon>
    </lineage>
</organism>